<dbReference type="Proteomes" id="UP000225706">
    <property type="component" value="Unassembled WGS sequence"/>
</dbReference>
<keyword evidence="1" id="KW-0732">Signal</keyword>
<accession>A0A2B4SN30</accession>
<organism evidence="2 3">
    <name type="scientific">Stylophora pistillata</name>
    <name type="common">Smooth cauliflower coral</name>
    <dbReference type="NCBI Taxonomy" id="50429"/>
    <lineage>
        <taxon>Eukaryota</taxon>
        <taxon>Metazoa</taxon>
        <taxon>Cnidaria</taxon>
        <taxon>Anthozoa</taxon>
        <taxon>Hexacorallia</taxon>
        <taxon>Scleractinia</taxon>
        <taxon>Astrocoeniina</taxon>
        <taxon>Pocilloporidae</taxon>
        <taxon>Stylophora</taxon>
    </lineage>
</organism>
<keyword evidence="3" id="KW-1185">Reference proteome</keyword>
<feature type="signal peptide" evidence="1">
    <location>
        <begin position="1"/>
        <end position="26"/>
    </location>
</feature>
<dbReference type="EMBL" id="LSMT01000053">
    <property type="protein sequence ID" value="PFX30280.1"/>
    <property type="molecule type" value="Genomic_DNA"/>
</dbReference>
<gene>
    <name evidence="2" type="ORF">AWC38_SpisGene4969</name>
</gene>
<protein>
    <submittedName>
        <fullName evidence="2">Uncharacterized protein</fullName>
    </submittedName>
</protein>
<evidence type="ECO:0000313" key="2">
    <source>
        <dbReference type="EMBL" id="PFX30280.1"/>
    </source>
</evidence>
<evidence type="ECO:0000313" key="3">
    <source>
        <dbReference type="Proteomes" id="UP000225706"/>
    </source>
</evidence>
<reference evidence="3" key="1">
    <citation type="journal article" date="2017" name="bioRxiv">
        <title>Comparative analysis of the genomes of Stylophora pistillata and Acropora digitifera provides evidence for extensive differences between species of corals.</title>
        <authorList>
            <person name="Voolstra C.R."/>
            <person name="Li Y."/>
            <person name="Liew Y.J."/>
            <person name="Baumgarten S."/>
            <person name="Zoccola D."/>
            <person name="Flot J.-F."/>
            <person name="Tambutte S."/>
            <person name="Allemand D."/>
            <person name="Aranda M."/>
        </authorList>
    </citation>
    <scope>NUCLEOTIDE SEQUENCE [LARGE SCALE GENOMIC DNA]</scope>
</reference>
<comment type="caution">
    <text evidence="2">The sequence shown here is derived from an EMBL/GenBank/DDBJ whole genome shotgun (WGS) entry which is preliminary data.</text>
</comment>
<dbReference type="AlphaFoldDB" id="A0A2B4SN30"/>
<name>A0A2B4SN30_STYPI</name>
<proteinExistence type="predicted"/>
<evidence type="ECO:0000256" key="1">
    <source>
        <dbReference type="SAM" id="SignalP"/>
    </source>
</evidence>
<sequence length="75" mass="8841">METKTLVALFLVSCIFLSVCFQPAASQGLRWGREYEEKEEGHRMNPVKADYLKRKEMHRTFEDAAENADYDLNRR</sequence>
<feature type="chain" id="PRO_5012270525" evidence="1">
    <location>
        <begin position="27"/>
        <end position="75"/>
    </location>
</feature>